<proteinExistence type="predicted"/>
<organism evidence="1 2">
    <name type="scientific">Glycomyces tritici</name>
    <dbReference type="NCBI Taxonomy" id="2665176"/>
    <lineage>
        <taxon>Bacteria</taxon>
        <taxon>Bacillati</taxon>
        <taxon>Actinomycetota</taxon>
        <taxon>Actinomycetes</taxon>
        <taxon>Glycomycetales</taxon>
        <taxon>Glycomycetaceae</taxon>
        <taxon>Glycomyces</taxon>
    </lineage>
</organism>
<dbReference type="RefSeq" id="WP_289958638.1">
    <property type="nucleotide sequence ID" value="NZ_JAUEMJ010000005.1"/>
</dbReference>
<name>A0ABT7YT00_9ACTN</name>
<sequence length="206" mass="22700">MGFFKRRSGRARGGVAADCDFCGRSRPEATVRVLRGAGYGKPPEHACTACEAEYDRLASRFARAVPPHGLWLMPDTGTERVMAPVPDAFESVHSRVRELMRTADDVSPAAARITVLRNSVFGAPDPSQHSTYDEAVEAISRGIARGLEQGFELNREFLGLSRFSLALHGGGVLSFQEVLRGGHLQSQHCHLIDTRTTLHTYHSYHR</sequence>
<reference evidence="1" key="1">
    <citation type="submission" date="2023-06" db="EMBL/GenBank/DDBJ databases">
        <title>Gycomyces niveus sp.nov., a novel actinomycete isolated from soil in Shouguang.</title>
        <authorList>
            <person name="Yang X."/>
            <person name="Zhao J."/>
        </authorList>
    </citation>
    <scope>NUCLEOTIDE SEQUENCE</scope>
    <source>
        <strain evidence="1">NEAU C2</strain>
    </source>
</reference>
<evidence type="ECO:0000313" key="2">
    <source>
        <dbReference type="Proteomes" id="UP001171902"/>
    </source>
</evidence>
<dbReference type="EMBL" id="JAUEMJ010000005">
    <property type="protein sequence ID" value="MDN3241733.1"/>
    <property type="molecule type" value="Genomic_DNA"/>
</dbReference>
<evidence type="ECO:0000313" key="1">
    <source>
        <dbReference type="EMBL" id="MDN3241733.1"/>
    </source>
</evidence>
<gene>
    <name evidence="1" type="ORF">QWI33_18555</name>
</gene>
<protein>
    <submittedName>
        <fullName evidence="1">Uncharacterized protein</fullName>
    </submittedName>
</protein>
<keyword evidence="2" id="KW-1185">Reference proteome</keyword>
<dbReference type="Proteomes" id="UP001171902">
    <property type="component" value="Unassembled WGS sequence"/>
</dbReference>
<accession>A0ABT7YT00</accession>
<comment type="caution">
    <text evidence="1">The sequence shown here is derived from an EMBL/GenBank/DDBJ whole genome shotgun (WGS) entry which is preliminary data.</text>
</comment>